<dbReference type="InterPro" id="IPR013087">
    <property type="entry name" value="Znf_C2H2_type"/>
</dbReference>
<keyword evidence="1" id="KW-1133">Transmembrane helix</keyword>
<keyword evidence="1" id="KW-0472">Membrane</keyword>
<accession>A0A7J6E162</accession>
<dbReference type="EMBL" id="JAATIP010000320">
    <property type="protein sequence ID" value="KAF4352147.1"/>
    <property type="molecule type" value="Genomic_DNA"/>
</dbReference>
<dbReference type="PANTHER" id="PTHR47723">
    <property type="entry name" value="OS05G0353850 PROTEIN"/>
    <property type="match status" value="1"/>
</dbReference>
<feature type="domain" description="C2H2-type" evidence="2">
    <location>
        <begin position="130"/>
        <end position="154"/>
    </location>
</feature>
<keyword evidence="1" id="KW-0812">Transmembrane</keyword>
<dbReference type="GO" id="GO:0003676">
    <property type="term" value="F:nucleic acid binding"/>
    <property type="evidence" value="ECO:0007669"/>
    <property type="project" value="InterPro"/>
</dbReference>
<evidence type="ECO:0000259" key="3">
    <source>
        <dbReference type="Pfam" id="PF13456"/>
    </source>
</evidence>
<dbReference type="AlphaFoldDB" id="A0A7J6E162"/>
<dbReference type="Gene3D" id="3.30.160.60">
    <property type="entry name" value="Classic Zinc Finger"/>
    <property type="match status" value="1"/>
</dbReference>
<dbReference type="InterPro" id="IPR036236">
    <property type="entry name" value="Znf_C2H2_sf"/>
</dbReference>
<gene>
    <name evidence="4" type="ORF">F8388_012271</name>
</gene>
<dbReference type="CDD" id="cd06222">
    <property type="entry name" value="RNase_H_like"/>
    <property type="match status" value="1"/>
</dbReference>
<sequence>MAWEVLILLSSKLFTIFSWPSFSLVYPLLPFWPYAKGIITVFLVVQCFAGACYIYNHLIRSTFLGNSLIWKFEEKREEPYVSSEPEHFVPVVEEDITNGGLHNPDKFIAEQKKLVSDYALPVIPIIQKEWCCALCLIRTSNENNLIQHLKGRKHKAKEDDLALYKQIKRNGRSSIMIKKTCVIENLNHFAVKLLNPVARPIFCKWKKPNSGWTKLNTDGSLDRTTAGIGGLLRDHNGQPLCAFVSKAPGNDVFSVELWAIWRGLVLAAGLGIKVIWVESDSMSAVNTINRHQSCSSQKVIPCLNQIWELLKKFNKYKISHSWRETNTAADYLAKMNLMGHDVVFRPVDFPEKLHNIINNDAQGRIYVRNNW</sequence>
<dbReference type="InterPro" id="IPR053151">
    <property type="entry name" value="RNase_H-like"/>
</dbReference>
<evidence type="ECO:0000256" key="1">
    <source>
        <dbReference type="SAM" id="Phobius"/>
    </source>
</evidence>
<reference evidence="4 5" key="1">
    <citation type="journal article" date="2020" name="bioRxiv">
        <title>Sequence and annotation of 42 cannabis genomes reveals extensive copy number variation in cannabinoid synthesis and pathogen resistance genes.</title>
        <authorList>
            <person name="Mckernan K.J."/>
            <person name="Helbert Y."/>
            <person name="Kane L.T."/>
            <person name="Ebling H."/>
            <person name="Zhang L."/>
            <person name="Liu B."/>
            <person name="Eaton Z."/>
            <person name="Mclaughlin S."/>
            <person name="Kingan S."/>
            <person name="Baybayan P."/>
            <person name="Concepcion G."/>
            <person name="Jordan M."/>
            <person name="Riva A."/>
            <person name="Barbazuk W."/>
            <person name="Harkins T."/>
        </authorList>
    </citation>
    <scope>NUCLEOTIDE SEQUENCE [LARGE SCALE GENOMIC DNA]</scope>
    <source>
        <strain evidence="5">cv. Jamaican Lion 4</strain>
        <tissue evidence="4">Leaf</tissue>
    </source>
</reference>
<dbReference type="InterPro" id="IPR036397">
    <property type="entry name" value="RNaseH_sf"/>
</dbReference>
<dbReference type="InterPro" id="IPR044730">
    <property type="entry name" value="RNase_H-like_dom_plant"/>
</dbReference>
<organism evidence="4 5">
    <name type="scientific">Cannabis sativa</name>
    <name type="common">Hemp</name>
    <name type="synonym">Marijuana</name>
    <dbReference type="NCBI Taxonomy" id="3483"/>
    <lineage>
        <taxon>Eukaryota</taxon>
        <taxon>Viridiplantae</taxon>
        <taxon>Streptophyta</taxon>
        <taxon>Embryophyta</taxon>
        <taxon>Tracheophyta</taxon>
        <taxon>Spermatophyta</taxon>
        <taxon>Magnoliopsida</taxon>
        <taxon>eudicotyledons</taxon>
        <taxon>Gunneridae</taxon>
        <taxon>Pentapetalae</taxon>
        <taxon>rosids</taxon>
        <taxon>fabids</taxon>
        <taxon>Rosales</taxon>
        <taxon>Cannabaceae</taxon>
        <taxon>Cannabis</taxon>
    </lineage>
</organism>
<dbReference type="Proteomes" id="UP000525078">
    <property type="component" value="Unassembled WGS sequence"/>
</dbReference>
<evidence type="ECO:0008006" key="6">
    <source>
        <dbReference type="Google" id="ProtNLM"/>
    </source>
</evidence>
<feature type="domain" description="RNase H type-1" evidence="3">
    <location>
        <begin position="216"/>
        <end position="335"/>
    </location>
</feature>
<comment type="caution">
    <text evidence="4">The sequence shown here is derived from an EMBL/GenBank/DDBJ whole genome shotgun (WGS) entry which is preliminary data.</text>
</comment>
<dbReference type="PANTHER" id="PTHR47723:SF19">
    <property type="entry name" value="POLYNUCLEOTIDYL TRANSFERASE, RIBONUCLEASE H-LIKE SUPERFAMILY PROTEIN"/>
    <property type="match status" value="1"/>
</dbReference>
<feature type="transmembrane region" description="Helical" evidence="1">
    <location>
        <begin position="33"/>
        <end position="55"/>
    </location>
</feature>
<evidence type="ECO:0000259" key="2">
    <source>
        <dbReference type="Pfam" id="PF12874"/>
    </source>
</evidence>
<dbReference type="GO" id="GO:0004523">
    <property type="term" value="F:RNA-DNA hybrid ribonuclease activity"/>
    <property type="evidence" value="ECO:0007669"/>
    <property type="project" value="InterPro"/>
</dbReference>
<proteinExistence type="predicted"/>
<protein>
    <recommendedName>
        <fullName evidence="6">RNase H type-1 domain-containing protein</fullName>
    </recommendedName>
</protein>
<dbReference type="InterPro" id="IPR012337">
    <property type="entry name" value="RNaseH-like_sf"/>
</dbReference>
<name>A0A7J6E162_CANSA</name>
<dbReference type="InterPro" id="IPR002156">
    <property type="entry name" value="RNaseH_domain"/>
</dbReference>
<evidence type="ECO:0000313" key="5">
    <source>
        <dbReference type="Proteomes" id="UP000525078"/>
    </source>
</evidence>
<dbReference type="Pfam" id="PF12874">
    <property type="entry name" value="zf-met"/>
    <property type="match status" value="1"/>
</dbReference>
<dbReference type="SUPFAM" id="SSF57667">
    <property type="entry name" value="beta-beta-alpha zinc fingers"/>
    <property type="match status" value="1"/>
</dbReference>
<dbReference type="Gene3D" id="3.30.420.10">
    <property type="entry name" value="Ribonuclease H-like superfamily/Ribonuclease H"/>
    <property type="match status" value="1"/>
</dbReference>
<dbReference type="Pfam" id="PF13456">
    <property type="entry name" value="RVT_3"/>
    <property type="match status" value="1"/>
</dbReference>
<dbReference type="SUPFAM" id="SSF53098">
    <property type="entry name" value="Ribonuclease H-like"/>
    <property type="match status" value="1"/>
</dbReference>
<evidence type="ECO:0000313" key="4">
    <source>
        <dbReference type="EMBL" id="KAF4352147.1"/>
    </source>
</evidence>